<sequence>MLLYPVPRPMVKGIWRPPNHGIIKLNFDASFIKEERVATTAVLARNAIGEIVGAENYLFKDVADAFVTEARACERTLIFASTMCFR</sequence>
<organism evidence="1 2">
    <name type="scientific">Gossypium gossypioides</name>
    <name type="common">Mexican cotton</name>
    <name type="synonym">Selera gossypioides</name>
    <dbReference type="NCBI Taxonomy" id="34282"/>
    <lineage>
        <taxon>Eukaryota</taxon>
        <taxon>Viridiplantae</taxon>
        <taxon>Streptophyta</taxon>
        <taxon>Embryophyta</taxon>
        <taxon>Tracheophyta</taxon>
        <taxon>Spermatophyta</taxon>
        <taxon>Magnoliopsida</taxon>
        <taxon>eudicotyledons</taxon>
        <taxon>Gunneridae</taxon>
        <taxon>Pentapetalae</taxon>
        <taxon>rosids</taxon>
        <taxon>malvids</taxon>
        <taxon>Malvales</taxon>
        <taxon>Malvaceae</taxon>
        <taxon>Malvoideae</taxon>
        <taxon>Gossypium</taxon>
    </lineage>
</organism>
<name>A0A7J9BE65_GOSGO</name>
<dbReference type="AlphaFoldDB" id="A0A7J9BE65"/>
<dbReference type="EMBL" id="JABEZY010000002">
    <property type="protein sequence ID" value="MBA0734621.1"/>
    <property type="molecule type" value="Genomic_DNA"/>
</dbReference>
<protein>
    <recommendedName>
        <fullName evidence="3">RNase H type-1 domain-containing protein</fullName>
    </recommendedName>
</protein>
<evidence type="ECO:0008006" key="3">
    <source>
        <dbReference type="Google" id="ProtNLM"/>
    </source>
</evidence>
<dbReference type="OrthoDB" id="993340at2759"/>
<reference evidence="1 2" key="1">
    <citation type="journal article" date="2019" name="Genome Biol. Evol.">
        <title>Insights into the evolution of the New World diploid cottons (Gossypium, subgenus Houzingenia) based on genome sequencing.</title>
        <authorList>
            <person name="Grover C.E."/>
            <person name="Arick M.A. 2nd"/>
            <person name="Thrash A."/>
            <person name="Conover J.L."/>
            <person name="Sanders W.S."/>
            <person name="Peterson D.G."/>
            <person name="Frelichowski J.E."/>
            <person name="Scheffler J.A."/>
            <person name="Scheffler B.E."/>
            <person name="Wendel J.F."/>
        </authorList>
    </citation>
    <scope>NUCLEOTIDE SEQUENCE [LARGE SCALE GENOMIC DNA]</scope>
    <source>
        <strain evidence="1">5</strain>
        <tissue evidence="1">Leaf</tissue>
    </source>
</reference>
<gene>
    <name evidence="1" type="ORF">Gogos_018521</name>
</gene>
<accession>A0A7J9BE65</accession>
<dbReference type="Proteomes" id="UP000593579">
    <property type="component" value="Unassembled WGS sequence"/>
</dbReference>
<proteinExistence type="predicted"/>
<evidence type="ECO:0000313" key="2">
    <source>
        <dbReference type="Proteomes" id="UP000593579"/>
    </source>
</evidence>
<evidence type="ECO:0000313" key="1">
    <source>
        <dbReference type="EMBL" id="MBA0734621.1"/>
    </source>
</evidence>
<keyword evidence="2" id="KW-1185">Reference proteome</keyword>
<comment type="caution">
    <text evidence="1">The sequence shown here is derived from an EMBL/GenBank/DDBJ whole genome shotgun (WGS) entry which is preliminary data.</text>
</comment>